<accession>A0A0F9PLS2</accession>
<gene>
    <name evidence="1" type="ORF">LCGC14_0811060</name>
</gene>
<proteinExistence type="predicted"/>
<dbReference type="AlphaFoldDB" id="A0A0F9PLS2"/>
<organism evidence="1">
    <name type="scientific">marine sediment metagenome</name>
    <dbReference type="NCBI Taxonomy" id="412755"/>
    <lineage>
        <taxon>unclassified sequences</taxon>
        <taxon>metagenomes</taxon>
        <taxon>ecological metagenomes</taxon>
    </lineage>
</organism>
<name>A0A0F9PLS2_9ZZZZ</name>
<protein>
    <submittedName>
        <fullName evidence="1">Uncharacterized protein</fullName>
    </submittedName>
</protein>
<reference evidence="1" key="1">
    <citation type="journal article" date="2015" name="Nature">
        <title>Complex archaea that bridge the gap between prokaryotes and eukaryotes.</title>
        <authorList>
            <person name="Spang A."/>
            <person name="Saw J.H."/>
            <person name="Jorgensen S.L."/>
            <person name="Zaremba-Niedzwiedzka K."/>
            <person name="Martijn J."/>
            <person name="Lind A.E."/>
            <person name="van Eijk R."/>
            <person name="Schleper C."/>
            <person name="Guy L."/>
            <person name="Ettema T.J."/>
        </authorList>
    </citation>
    <scope>NUCLEOTIDE SEQUENCE</scope>
</reference>
<dbReference type="EMBL" id="LAZR01002232">
    <property type="protein sequence ID" value="KKN32720.1"/>
    <property type="molecule type" value="Genomic_DNA"/>
</dbReference>
<comment type="caution">
    <text evidence="1">The sequence shown here is derived from an EMBL/GenBank/DDBJ whole genome shotgun (WGS) entry which is preliminary data.</text>
</comment>
<evidence type="ECO:0000313" key="1">
    <source>
        <dbReference type="EMBL" id="KKN32720.1"/>
    </source>
</evidence>
<sequence>MEENTVEDVYDDCAFAKVSDDALKIARTLLLNLGERFLRGLKNQVTNAEHRAMLLAIETIEREIELRKREFNPHKHVVKKPAESGANGER</sequence>